<dbReference type="EMBL" id="SACQ01000007">
    <property type="protein sequence ID" value="RVU29843.1"/>
    <property type="molecule type" value="Genomic_DNA"/>
</dbReference>
<dbReference type="SUPFAM" id="SSF54285">
    <property type="entry name" value="MoaD/ThiS"/>
    <property type="match status" value="1"/>
</dbReference>
<sequence length="83" mass="8893">MIQLVFFASVREQLGRSEYQVAHCGGITVDELLTLVAQELGENAANLFADANLLVAINQEMAARTDKVNDSDEVAVFPPVTGG</sequence>
<dbReference type="Gene3D" id="3.10.20.30">
    <property type="match status" value="1"/>
</dbReference>
<dbReference type="GO" id="GO:0006777">
    <property type="term" value="P:Mo-molybdopterin cofactor biosynthetic process"/>
    <property type="evidence" value="ECO:0007669"/>
    <property type="project" value="InterPro"/>
</dbReference>
<dbReference type="GO" id="GO:0000166">
    <property type="term" value="F:nucleotide binding"/>
    <property type="evidence" value="ECO:0007669"/>
    <property type="project" value="UniProtKB-KW"/>
</dbReference>
<keyword evidence="1" id="KW-0547">Nucleotide-binding</keyword>
<evidence type="ECO:0000313" key="4">
    <source>
        <dbReference type="EMBL" id="RVU29843.1"/>
    </source>
</evidence>
<dbReference type="Pfam" id="PF02597">
    <property type="entry name" value="ThiS"/>
    <property type="match status" value="1"/>
</dbReference>
<dbReference type="AlphaFoldDB" id="A0A437Q5R1"/>
<dbReference type="InterPro" id="IPR016155">
    <property type="entry name" value="Mopterin_synth/thiamin_S_b"/>
</dbReference>
<protein>
    <recommendedName>
        <fullName evidence="3">Molybdopterin synthase sulfur carrier subunit</fullName>
    </recommendedName>
</protein>
<dbReference type="RefSeq" id="WP_127695155.1">
    <property type="nucleotide sequence ID" value="NZ_SACQ01000007.1"/>
</dbReference>
<dbReference type="InterPro" id="IPR044672">
    <property type="entry name" value="MOCS2A"/>
</dbReference>
<name>A0A437Q5R1_9GAMM</name>
<evidence type="ECO:0000256" key="1">
    <source>
        <dbReference type="ARBA" id="ARBA00022741"/>
    </source>
</evidence>
<dbReference type="InterPro" id="IPR003749">
    <property type="entry name" value="ThiS/MoaD-like"/>
</dbReference>
<reference evidence="4 5" key="1">
    <citation type="submission" date="2019-01" db="EMBL/GenBank/DDBJ databases">
        <authorList>
            <person name="Chen W.-M."/>
        </authorList>
    </citation>
    <scope>NUCLEOTIDE SEQUENCE [LARGE SCALE GENOMIC DNA]</scope>
    <source>
        <strain evidence="4 5">HPM-16</strain>
    </source>
</reference>
<gene>
    <name evidence="4" type="ORF">EOE65_14965</name>
</gene>
<dbReference type="CDD" id="cd00754">
    <property type="entry name" value="Ubl_MoaD"/>
    <property type="match status" value="1"/>
</dbReference>
<comment type="caution">
    <text evidence="4">The sequence shown here is derived from an EMBL/GenBank/DDBJ whole genome shotgun (WGS) entry which is preliminary data.</text>
</comment>
<dbReference type="PANTHER" id="PTHR33359:SF1">
    <property type="entry name" value="MOLYBDOPTERIN SYNTHASE SULFUR CARRIER SUBUNIT"/>
    <property type="match status" value="1"/>
</dbReference>
<evidence type="ECO:0000256" key="3">
    <source>
        <dbReference type="ARBA" id="ARBA00024247"/>
    </source>
</evidence>
<organism evidence="4 5">
    <name type="scientific">Neptunomonas marina</name>
    <dbReference type="NCBI Taxonomy" id="1815562"/>
    <lineage>
        <taxon>Bacteria</taxon>
        <taxon>Pseudomonadati</taxon>
        <taxon>Pseudomonadota</taxon>
        <taxon>Gammaproteobacteria</taxon>
        <taxon>Oceanospirillales</taxon>
        <taxon>Oceanospirillaceae</taxon>
        <taxon>Neptunomonas</taxon>
    </lineage>
</organism>
<proteinExistence type="inferred from homology"/>
<dbReference type="InterPro" id="IPR012675">
    <property type="entry name" value="Beta-grasp_dom_sf"/>
</dbReference>
<dbReference type="Proteomes" id="UP000282818">
    <property type="component" value="Unassembled WGS sequence"/>
</dbReference>
<evidence type="ECO:0000256" key="2">
    <source>
        <dbReference type="ARBA" id="ARBA00024200"/>
    </source>
</evidence>
<accession>A0A437Q5R1</accession>
<evidence type="ECO:0000313" key="5">
    <source>
        <dbReference type="Proteomes" id="UP000282818"/>
    </source>
</evidence>
<dbReference type="PANTHER" id="PTHR33359">
    <property type="entry name" value="MOLYBDOPTERIN SYNTHASE SULFUR CARRIER SUBUNIT"/>
    <property type="match status" value="1"/>
</dbReference>
<dbReference type="GO" id="GO:1990133">
    <property type="term" value="C:molybdopterin adenylyltransferase complex"/>
    <property type="evidence" value="ECO:0007669"/>
    <property type="project" value="TreeGrafter"/>
</dbReference>
<keyword evidence="5" id="KW-1185">Reference proteome</keyword>
<comment type="similarity">
    <text evidence="2">Belongs to the MoaD family.</text>
</comment>